<accession>U1SQG3</accession>
<dbReference type="AlphaFoldDB" id="U1SQG3"/>
<dbReference type="Proteomes" id="UP000016504">
    <property type="component" value="Unassembled WGS sequence"/>
</dbReference>
<evidence type="ECO:0000313" key="2">
    <source>
        <dbReference type="Proteomes" id="UP000016504"/>
    </source>
</evidence>
<name>U1SQG3_9PSED</name>
<dbReference type="EMBL" id="AVQG01000056">
    <property type="protein sequence ID" value="ERH48486.1"/>
    <property type="molecule type" value="Genomic_DNA"/>
</dbReference>
<comment type="caution">
    <text evidence="1">The sequence shown here is derived from an EMBL/GenBank/DDBJ whole genome shotgun (WGS) entry which is preliminary data.</text>
</comment>
<protein>
    <submittedName>
        <fullName evidence="1">Uncharacterized protein</fullName>
    </submittedName>
</protein>
<evidence type="ECO:0000313" key="1">
    <source>
        <dbReference type="EMBL" id="ERH48486.1"/>
    </source>
</evidence>
<reference evidence="1 2" key="1">
    <citation type="submission" date="2013-08" db="EMBL/GenBank/DDBJ databases">
        <title>Biodegradation of aromatic compounds in biofilm forming Pseudomonas isolated from sewage sludge.</title>
        <authorList>
            <person name="Qureshi A."/>
            <person name="Ghosh S."/>
            <person name="Khardenavis A.A."/>
            <person name="Kapley A."/>
            <person name="Purohit H.J."/>
        </authorList>
    </citation>
    <scope>NUCLEOTIDE SEQUENCE [LARGE SCALE GENOMIC DNA]</scope>
    <source>
        <strain evidence="1 2">EGD-AQ6</strain>
    </source>
</reference>
<organism evidence="1 2">
    <name type="scientific">Pseudomonas simiae</name>
    <dbReference type="NCBI Taxonomy" id="321846"/>
    <lineage>
        <taxon>Bacteria</taxon>
        <taxon>Pseudomonadati</taxon>
        <taxon>Pseudomonadota</taxon>
        <taxon>Gammaproteobacteria</taxon>
        <taxon>Pseudomonadales</taxon>
        <taxon>Pseudomonadaceae</taxon>
        <taxon>Pseudomonas</taxon>
    </lineage>
</organism>
<gene>
    <name evidence="1" type="ORF">O204_11255</name>
</gene>
<proteinExistence type="predicted"/>
<sequence length="31" mass="3374">MNERLHLDARCVLTGAVSVLAFVTSTLVDEL</sequence>